<dbReference type="Proteomes" id="UP000027222">
    <property type="component" value="Unassembled WGS sequence"/>
</dbReference>
<evidence type="ECO:0000313" key="1">
    <source>
        <dbReference type="EMBL" id="KDR66810.1"/>
    </source>
</evidence>
<name>A0A067S7H5_GALM3</name>
<sequence length="145" mass="15996">MRVPRSTRPVVATALLALRPGMGTNTPPLDFHHFPNVPMLDLYVSSSSDWRTACWSCTLCPRLFIATTCPYHFAGSLLQARVLMLYSSVVVAATRWRSLLPSVHLSPARISPIPPGHRAASQPFAVRIKASPHGSYDRCCLWVLA</sequence>
<protein>
    <submittedName>
        <fullName evidence="1">Uncharacterized protein</fullName>
    </submittedName>
</protein>
<accession>A0A067S7H5</accession>
<organism evidence="1 2">
    <name type="scientific">Galerina marginata (strain CBS 339.88)</name>
    <dbReference type="NCBI Taxonomy" id="685588"/>
    <lineage>
        <taxon>Eukaryota</taxon>
        <taxon>Fungi</taxon>
        <taxon>Dikarya</taxon>
        <taxon>Basidiomycota</taxon>
        <taxon>Agaricomycotina</taxon>
        <taxon>Agaricomycetes</taxon>
        <taxon>Agaricomycetidae</taxon>
        <taxon>Agaricales</taxon>
        <taxon>Agaricineae</taxon>
        <taxon>Strophariaceae</taxon>
        <taxon>Galerina</taxon>
    </lineage>
</organism>
<evidence type="ECO:0000313" key="2">
    <source>
        <dbReference type="Proteomes" id="UP000027222"/>
    </source>
</evidence>
<gene>
    <name evidence="1" type="ORF">GALMADRAFT_147659</name>
</gene>
<dbReference type="AlphaFoldDB" id="A0A067S7H5"/>
<dbReference type="HOGENOM" id="CLU_1787010_0_0_1"/>
<proteinExistence type="predicted"/>
<reference evidence="2" key="1">
    <citation type="journal article" date="2014" name="Proc. Natl. Acad. Sci. U.S.A.">
        <title>Extensive sampling of basidiomycete genomes demonstrates inadequacy of the white-rot/brown-rot paradigm for wood decay fungi.</title>
        <authorList>
            <person name="Riley R."/>
            <person name="Salamov A.A."/>
            <person name="Brown D.W."/>
            <person name="Nagy L.G."/>
            <person name="Floudas D."/>
            <person name="Held B.W."/>
            <person name="Levasseur A."/>
            <person name="Lombard V."/>
            <person name="Morin E."/>
            <person name="Otillar R."/>
            <person name="Lindquist E.A."/>
            <person name="Sun H."/>
            <person name="LaButti K.M."/>
            <person name="Schmutz J."/>
            <person name="Jabbour D."/>
            <person name="Luo H."/>
            <person name="Baker S.E."/>
            <person name="Pisabarro A.G."/>
            <person name="Walton J.D."/>
            <person name="Blanchette R.A."/>
            <person name="Henrissat B."/>
            <person name="Martin F."/>
            <person name="Cullen D."/>
            <person name="Hibbett D.S."/>
            <person name="Grigoriev I.V."/>
        </authorList>
    </citation>
    <scope>NUCLEOTIDE SEQUENCE [LARGE SCALE GENOMIC DNA]</scope>
    <source>
        <strain evidence="2">CBS 339.88</strain>
    </source>
</reference>
<keyword evidence="2" id="KW-1185">Reference proteome</keyword>
<dbReference type="EMBL" id="KL142420">
    <property type="protein sequence ID" value="KDR66810.1"/>
    <property type="molecule type" value="Genomic_DNA"/>
</dbReference>